<gene>
    <name evidence="4" type="ORF">POF43_007610</name>
</gene>
<evidence type="ECO:0000256" key="2">
    <source>
        <dbReference type="SAM" id="MobiDB-lite"/>
    </source>
</evidence>
<keyword evidence="3" id="KW-0472">Membrane</keyword>
<keyword evidence="3" id="KW-0812">Transmembrane</keyword>
<dbReference type="PANTHER" id="PTHR34703">
    <property type="entry name" value="ANTIPORTER SUBUNIT MNHG2-RELATED"/>
    <property type="match status" value="1"/>
</dbReference>
<evidence type="ECO:0000256" key="3">
    <source>
        <dbReference type="SAM" id="Phobius"/>
    </source>
</evidence>
<dbReference type="RefSeq" id="WP_271322678.1">
    <property type="nucleotide sequence ID" value="NZ_JAAGKO020000007.1"/>
</dbReference>
<evidence type="ECO:0000313" key="5">
    <source>
        <dbReference type="Proteomes" id="UP001156398"/>
    </source>
</evidence>
<proteinExistence type="inferred from homology"/>
<evidence type="ECO:0000256" key="1">
    <source>
        <dbReference type="ARBA" id="ARBA00008404"/>
    </source>
</evidence>
<feature type="region of interest" description="Disordered" evidence="2">
    <location>
        <begin position="87"/>
        <end position="111"/>
    </location>
</feature>
<comment type="caution">
    <text evidence="4">The sequence shown here is derived from an EMBL/GenBank/DDBJ whole genome shotgun (WGS) entry which is preliminary data.</text>
</comment>
<dbReference type="PANTHER" id="PTHR34703:SF1">
    <property type="entry name" value="ANTIPORTER SUBUNIT MNHG2-RELATED"/>
    <property type="match status" value="1"/>
</dbReference>
<accession>A0ABT6VVR9</accession>
<organism evidence="4 5">
    <name type="scientific">Streptantibioticus silvisoli</name>
    <dbReference type="NCBI Taxonomy" id="2705255"/>
    <lineage>
        <taxon>Bacteria</taxon>
        <taxon>Bacillati</taxon>
        <taxon>Actinomycetota</taxon>
        <taxon>Actinomycetes</taxon>
        <taxon>Kitasatosporales</taxon>
        <taxon>Streptomycetaceae</taxon>
        <taxon>Streptantibioticus</taxon>
    </lineage>
</organism>
<dbReference type="EMBL" id="JAAGKO020000007">
    <property type="protein sequence ID" value="MDI5962577.1"/>
    <property type="molecule type" value="Genomic_DNA"/>
</dbReference>
<dbReference type="InterPro" id="IPR005133">
    <property type="entry name" value="PhaG_MnhG_YufB"/>
</dbReference>
<feature type="transmembrane region" description="Helical" evidence="3">
    <location>
        <begin position="35"/>
        <end position="55"/>
    </location>
</feature>
<protein>
    <submittedName>
        <fullName evidence="4">Monovalent cation/H(+) antiporter subunit G</fullName>
    </submittedName>
</protein>
<dbReference type="Pfam" id="PF03334">
    <property type="entry name" value="PhaG_MnhG_YufB"/>
    <property type="match status" value="1"/>
</dbReference>
<keyword evidence="5" id="KW-1185">Reference proteome</keyword>
<evidence type="ECO:0000313" key="4">
    <source>
        <dbReference type="EMBL" id="MDI5962577.1"/>
    </source>
</evidence>
<dbReference type="Proteomes" id="UP001156398">
    <property type="component" value="Unassembled WGS sequence"/>
</dbReference>
<sequence>MTIRHLVALVLLTAGTAVVLLSALALVVLPRPYGRLHALSPASSLGAPLIALALAVQTGPGRAAVKLLAIAVVLAVGGPVTTMALGRATAQHENTDRAPGPALDPEGKQPQ</sequence>
<comment type="similarity">
    <text evidence="1">Belongs to the CPA3 antiporters (TC 2.A.63) subunit G family.</text>
</comment>
<feature type="transmembrane region" description="Helical" evidence="3">
    <location>
        <begin position="67"/>
        <end position="86"/>
    </location>
</feature>
<reference evidence="4 5" key="1">
    <citation type="submission" date="2023-05" db="EMBL/GenBank/DDBJ databases">
        <title>Streptantibioticus silvisoli sp. nov., acidotolerant actinomycetes 1 from pine litter.</title>
        <authorList>
            <person name="Swiecimska M."/>
            <person name="Golinska P."/>
            <person name="Sangal V."/>
            <person name="Wachnowicz B."/>
            <person name="Goodfellow M."/>
        </authorList>
    </citation>
    <scope>NUCLEOTIDE SEQUENCE [LARGE SCALE GENOMIC DNA]</scope>
    <source>
        <strain evidence="4 5">SL54</strain>
    </source>
</reference>
<keyword evidence="3" id="KW-1133">Transmembrane helix</keyword>
<name>A0ABT6VVR9_9ACTN</name>